<feature type="transmembrane region" description="Helical" evidence="6">
    <location>
        <begin position="26"/>
        <end position="47"/>
    </location>
</feature>
<dbReference type="Gene3D" id="1.20.1250.20">
    <property type="entry name" value="MFS general substrate transporter like domains"/>
    <property type="match status" value="1"/>
</dbReference>
<dbReference type="PROSITE" id="PS50850">
    <property type="entry name" value="MFS"/>
    <property type="match status" value="1"/>
</dbReference>
<dbReference type="Proteomes" id="UP000270296">
    <property type="component" value="Unassembled WGS sequence"/>
</dbReference>
<evidence type="ECO:0000259" key="7">
    <source>
        <dbReference type="PROSITE" id="PS50850"/>
    </source>
</evidence>
<evidence type="ECO:0000313" key="9">
    <source>
        <dbReference type="Proteomes" id="UP000270296"/>
    </source>
</evidence>
<dbReference type="InterPro" id="IPR051068">
    <property type="entry name" value="MFS_Domain-Containing_Protein"/>
</dbReference>
<dbReference type="InterPro" id="IPR011701">
    <property type="entry name" value="MFS"/>
</dbReference>
<feature type="domain" description="Major facilitator superfamily (MFS) profile" evidence="7">
    <location>
        <begin position="28"/>
        <end position="141"/>
    </location>
</feature>
<sequence>NHRDIKTVNSSVEVSEKDKKQRRQRCISFCIADWVMFTMSLQFSIYFASLWPYLSQVNIDKNATENFFGWVVATYCLGQIVGSPLFGMWSNRRGSVRVPCLTSLIITVFGNALMVCAEGFPANNRFVVLCARFVMGCAAGR</sequence>
<feature type="transmembrane region" description="Helical" evidence="6">
    <location>
        <begin position="67"/>
        <end position="86"/>
    </location>
</feature>
<comment type="subcellular location">
    <subcellularLocation>
        <location evidence="1">Endomembrane system</location>
        <topology evidence="1">Multi-pass membrane protein</topology>
    </subcellularLocation>
</comment>
<dbReference type="GO" id="GO:0022857">
    <property type="term" value="F:transmembrane transporter activity"/>
    <property type="evidence" value="ECO:0007669"/>
    <property type="project" value="InterPro"/>
</dbReference>
<evidence type="ECO:0000256" key="5">
    <source>
        <dbReference type="ARBA" id="ARBA00023136"/>
    </source>
</evidence>
<keyword evidence="9" id="KW-1185">Reference proteome</keyword>
<dbReference type="GO" id="GO:0005765">
    <property type="term" value="C:lysosomal membrane"/>
    <property type="evidence" value="ECO:0007669"/>
    <property type="project" value="TreeGrafter"/>
</dbReference>
<keyword evidence="4 6" id="KW-1133">Transmembrane helix</keyword>
<keyword evidence="3 6" id="KW-0812">Transmembrane</keyword>
<dbReference type="WBParaSite" id="SBAD_0000364901-mRNA-1">
    <property type="protein sequence ID" value="SBAD_0000364901-mRNA-1"/>
    <property type="gene ID" value="SBAD_0000364901"/>
</dbReference>
<evidence type="ECO:0000313" key="10">
    <source>
        <dbReference type="WBParaSite" id="SBAD_0000364901-mRNA-1"/>
    </source>
</evidence>
<reference evidence="10" key="1">
    <citation type="submission" date="2016-06" db="UniProtKB">
        <authorList>
            <consortium name="WormBaseParasite"/>
        </authorList>
    </citation>
    <scope>IDENTIFICATION</scope>
</reference>
<gene>
    <name evidence="8" type="ORF">SBAD_LOCUS3490</name>
</gene>
<dbReference type="InterPro" id="IPR036259">
    <property type="entry name" value="MFS_trans_sf"/>
</dbReference>
<dbReference type="InterPro" id="IPR020846">
    <property type="entry name" value="MFS_dom"/>
</dbReference>
<protein>
    <submittedName>
        <fullName evidence="10">MFS domain-containing protein</fullName>
    </submittedName>
</protein>
<dbReference type="GO" id="GO:0012505">
    <property type="term" value="C:endomembrane system"/>
    <property type="evidence" value="ECO:0007669"/>
    <property type="project" value="UniProtKB-SubCell"/>
</dbReference>
<feature type="transmembrane region" description="Helical" evidence="6">
    <location>
        <begin position="98"/>
        <end position="120"/>
    </location>
</feature>
<reference evidence="8 9" key="2">
    <citation type="submission" date="2018-11" db="EMBL/GenBank/DDBJ databases">
        <authorList>
            <consortium name="Pathogen Informatics"/>
        </authorList>
    </citation>
    <scope>NUCLEOTIDE SEQUENCE [LARGE SCALE GENOMIC DNA]</scope>
</reference>
<keyword evidence="5 6" id="KW-0472">Membrane</keyword>
<evidence type="ECO:0000256" key="6">
    <source>
        <dbReference type="SAM" id="Phobius"/>
    </source>
</evidence>
<dbReference type="OrthoDB" id="370281at2759"/>
<name>A0A183IIP5_9BILA</name>
<accession>A0A183IIP5</accession>
<dbReference type="PANTHER" id="PTHR23510:SF3">
    <property type="entry name" value="MAJOR FACILITATOR SUPERFAMILY DOMAIN-CONTAINING PROTEIN 8"/>
    <property type="match status" value="1"/>
</dbReference>
<evidence type="ECO:0000256" key="4">
    <source>
        <dbReference type="ARBA" id="ARBA00022989"/>
    </source>
</evidence>
<evidence type="ECO:0000313" key="8">
    <source>
        <dbReference type="EMBL" id="VDP01334.1"/>
    </source>
</evidence>
<dbReference type="PANTHER" id="PTHR23510">
    <property type="entry name" value="INNER MEMBRANE TRANSPORT PROTEIN YAJR"/>
    <property type="match status" value="1"/>
</dbReference>
<organism evidence="10">
    <name type="scientific">Soboliphyme baturini</name>
    <dbReference type="NCBI Taxonomy" id="241478"/>
    <lineage>
        <taxon>Eukaryota</taxon>
        <taxon>Metazoa</taxon>
        <taxon>Ecdysozoa</taxon>
        <taxon>Nematoda</taxon>
        <taxon>Enoplea</taxon>
        <taxon>Dorylaimia</taxon>
        <taxon>Dioctophymatida</taxon>
        <taxon>Dioctophymatoidea</taxon>
        <taxon>Soboliphymatidae</taxon>
        <taxon>Soboliphyme</taxon>
    </lineage>
</organism>
<evidence type="ECO:0000256" key="3">
    <source>
        <dbReference type="ARBA" id="ARBA00022692"/>
    </source>
</evidence>
<evidence type="ECO:0000256" key="2">
    <source>
        <dbReference type="ARBA" id="ARBA00022448"/>
    </source>
</evidence>
<keyword evidence="2" id="KW-0813">Transport</keyword>
<evidence type="ECO:0000256" key="1">
    <source>
        <dbReference type="ARBA" id="ARBA00004127"/>
    </source>
</evidence>
<dbReference type="SUPFAM" id="SSF103473">
    <property type="entry name" value="MFS general substrate transporter"/>
    <property type="match status" value="1"/>
</dbReference>
<dbReference type="AlphaFoldDB" id="A0A183IIP5"/>
<dbReference type="Pfam" id="PF07690">
    <property type="entry name" value="MFS_1"/>
    <property type="match status" value="1"/>
</dbReference>
<proteinExistence type="predicted"/>
<dbReference type="EMBL" id="UZAM01007775">
    <property type="protein sequence ID" value="VDP01334.1"/>
    <property type="molecule type" value="Genomic_DNA"/>
</dbReference>